<dbReference type="Pfam" id="PF00014">
    <property type="entry name" value="Kunitz_BPTI"/>
    <property type="match status" value="2"/>
</dbReference>
<organism evidence="3 4">
    <name type="scientific">Paralvinella palmiformis</name>
    <dbReference type="NCBI Taxonomy" id="53620"/>
    <lineage>
        <taxon>Eukaryota</taxon>
        <taxon>Metazoa</taxon>
        <taxon>Spiralia</taxon>
        <taxon>Lophotrochozoa</taxon>
        <taxon>Annelida</taxon>
        <taxon>Polychaeta</taxon>
        <taxon>Sedentaria</taxon>
        <taxon>Canalipalpata</taxon>
        <taxon>Terebellida</taxon>
        <taxon>Terebelliformia</taxon>
        <taxon>Alvinellidae</taxon>
        <taxon>Paralvinella</taxon>
    </lineage>
</organism>
<dbReference type="EMBL" id="JAODUP010000088">
    <property type="protein sequence ID" value="KAK2162984.1"/>
    <property type="molecule type" value="Genomic_DNA"/>
</dbReference>
<name>A0AAD9NDA0_9ANNE</name>
<dbReference type="PRINTS" id="PR00759">
    <property type="entry name" value="BASICPTASE"/>
</dbReference>
<dbReference type="InterPro" id="IPR020901">
    <property type="entry name" value="Prtase_inh_Kunz-CS"/>
</dbReference>
<dbReference type="InterPro" id="IPR036880">
    <property type="entry name" value="Kunitz_BPTI_sf"/>
</dbReference>
<feature type="domain" description="BPTI/Kunitz inhibitor" evidence="2">
    <location>
        <begin position="91"/>
        <end position="141"/>
    </location>
</feature>
<dbReference type="CDD" id="cd00109">
    <property type="entry name" value="Kunitz-type"/>
    <property type="match status" value="1"/>
</dbReference>
<evidence type="ECO:0000313" key="4">
    <source>
        <dbReference type="Proteomes" id="UP001208570"/>
    </source>
</evidence>
<protein>
    <recommendedName>
        <fullName evidence="2">BPTI/Kunitz inhibitor domain-containing protein</fullName>
    </recommendedName>
</protein>
<feature type="chain" id="PRO_5042293466" description="BPTI/Kunitz inhibitor domain-containing protein" evidence="1">
    <location>
        <begin position="22"/>
        <end position="152"/>
    </location>
</feature>
<dbReference type="InterPro" id="IPR002223">
    <property type="entry name" value="Kunitz_BPTI"/>
</dbReference>
<comment type="caution">
    <text evidence="3">The sequence shown here is derived from an EMBL/GenBank/DDBJ whole genome shotgun (WGS) entry which is preliminary data.</text>
</comment>
<dbReference type="PANTHER" id="PTHR10083">
    <property type="entry name" value="KUNITZ-TYPE PROTEASE INHIBITOR-RELATED"/>
    <property type="match status" value="1"/>
</dbReference>
<keyword evidence="1" id="KW-0732">Signal</keyword>
<dbReference type="PROSITE" id="PS00280">
    <property type="entry name" value="BPTI_KUNITZ_1"/>
    <property type="match status" value="1"/>
</dbReference>
<dbReference type="PROSITE" id="PS50279">
    <property type="entry name" value="BPTI_KUNITZ_2"/>
    <property type="match status" value="1"/>
</dbReference>
<feature type="signal peptide" evidence="1">
    <location>
        <begin position="1"/>
        <end position="21"/>
    </location>
</feature>
<dbReference type="SMART" id="SM00131">
    <property type="entry name" value="KU"/>
    <property type="match status" value="1"/>
</dbReference>
<dbReference type="Gene3D" id="4.10.410.10">
    <property type="entry name" value="Pancreatic trypsin inhibitor Kunitz domain"/>
    <property type="match status" value="2"/>
</dbReference>
<dbReference type="Proteomes" id="UP001208570">
    <property type="component" value="Unassembled WGS sequence"/>
</dbReference>
<keyword evidence="4" id="KW-1185">Reference proteome</keyword>
<dbReference type="GO" id="GO:0004867">
    <property type="term" value="F:serine-type endopeptidase inhibitor activity"/>
    <property type="evidence" value="ECO:0007669"/>
    <property type="project" value="InterPro"/>
</dbReference>
<accession>A0AAD9NDA0</accession>
<dbReference type="AlphaFoldDB" id="A0AAD9NDA0"/>
<dbReference type="SUPFAM" id="SSF57362">
    <property type="entry name" value="BPTI-like"/>
    <property type="match status" value="2"/>
</dbReference>
<proteinExistence type="predicted"/>
<evidence type="ECO:0000256" key="1">
    <source>
        <dbReference type="SAM" id="SignalP"/>
    </source>
</evidence>
<evidence type="ECO:0000313" key="3">
    <source>
        <dbReference type="EMBL" id="KAK2162984.1"/>
    </source>
</evidence>
<dbReference type="InterPro" id="IPR050098">
    <property type="entry name" value="TFPI/VKTCI-like"/>
</dbReference>
<evidence type="ECO:0000259" key="2">
    <source>
        <dbReference type="PROSITE" id="PS50279"/>
    </source>
</evidence>
<reference evidence="3" key="1">
    <citation type="journal article" date="2023" name="Mol. Biol. Evol.">
        <title>Third-Generation Sequencing Reveals the Adaptive Role of the Epigenome in Three Deep-Sea Polychaetes.</title>
        <authorList>
            <person name="Perez M."/>
            <person name="Aroh O."/>
            <person name="Sun Y."/>
            <person name="Lan Y."/>
            <person name="Juniper S.K."/>
            <person name="Young C.R."/>
            <person name="Angers B."/>
            <person name="Qian P.Y."/>
        </authorList>
    </citation>
    <scope>NUCLEOTIDE SEQUENCE</scope>
    <source>
        <strain evidence="3">P08H-3</strain>
    </source>
</reference>
<sequence>MNQKVILFLLCVVTSMLISEGHDSPNPKCREYGWQLYNYNNWWNPIWHWEQRWRYDKQSGKCVFSGWVYTRGTIAYNRFDSQQACRRTCECSLKPYTGRCRAYFVRYYYNPSSDTCQTFVYGGCNANGNNFDTPQDCINACGTSHTRVVTSP</sequence>
<gene>
    <name evidence="3" type="ORF">LSH36_88g05045</name>
</gene>